<feature type="domain" description="Chitin-binding type-4" evidence="3">
    <location>
        <begin position="45"/>
        <end position="265"/>
    </location>
</feature>
<dbReference type="Pfam" id="PF03067">
    <property type="entry name" value="LPMO_10"/>
    <property type="match status" value="1"/>
</dbReference>
<accession>A0ABD3QN61</accession>
<comment type="caution">
    <text evidence="4">The sequence shown here is derived from an EMBL/GenBank/DDBJ whole genome shotgun (WGS) entry which is preliminary data.</text>
</comment>
<sequence>MQLLPLNSETMPNNKAQRARSATVVHAAALPLLLLAALPSAVVGHGHMTSPRSRNYVAYQDGVYWPLVETNPYKETEPQSANIGGTEGQCGVISGRNYDHPLNALGGPLSPRPQACYSPGQVIDLMVTLTAHHKGHFEFHGCPIAPGGVATKECFDAYPLRFDREVLSTYESRSPANFDENYPVRAYVPNDDSELHYKYRLPSNLTGDLVLIQWHYITANTCSHVGYDRYNWPIGWVQPEHGTQCGPLPPDGRGAPEQFWNCAEVRAKFVSATLGPTPTTSNRFLNKYSLSIVRISNDCGAPPAPLVGSLAPSAYPTTRKPTTGVPTTGTPTTSVPTTSVPATTTTSPTSAASTTTPTTTATLRPTSSPTATATPRPSLRPTSSPTTRPAEATTTSTTVAPPGDNQWYPSSDVSTKCKNDGMAPSWLHQRYSSQSTCCTSHFNWAWYECMGTKPAPSNKWYIDWSISKCKLECDKAEGGSCGGLVPGSWVLLHDSLDACCRAHMSYDVNSCKT</sequence>
<evidence type="ECO:0000313" key="5">
    <source>
        <dbReference type="Proteomes" id="UP001530315"/>
    </source>
</evidence>
<protein>
    <recommendedName>
        <fullName evidence="3">Chitin-binding type-4 domain-containing protein</fullName>
    </recommendedName>
</protein>
<feature type="signal peptide" evidence="2">
    <location>
        <begin position="1"/>
        <end position="44"/>
    </location>
</feature>
<keyword evidence="2" id="KW-0732">Signal</keyword>
<dbReference type="InterPro" id="IPR004302">
    <property type="entry name" value="Cellulose/chitin-bd_N"/>
</dbReference>
<feature type="region of interest" description="Disordered" evidence="1">
    <location>
        <begin position="310"/>
        <end position="411"/>
    </location>
</feature>
<reference evidence="4 5" key="1">
    <citation type="submission" date="2024-10" db="EMBL/GenBank/DDBJ databases">
        <title>Updated reference genomes for cyclostephanoid diatoms.</title>
        <authorList>
            <person name="Roberts W.R."/>
            <person name="Alverson A.J."/>
        </authorList>
    </citation>
    <scope>NUCLEOTIDE SEQUENCE [LARGE SCALE GENOMIC DNA]</scope>
    <source>
        <strain evidence="4 5">AJA276-08</strain>
    </source>
</reference>
<evidence type="ECO:0000313" key="4">
    <source>
        <dbReference type="EMBL" id="KAL3801849.1"/>
    </source>
</evidence>
<organism evidence="4 5">
    <name type="scientific">Stephanodiscus triporus</name>
    <dbReference type="NCBI Taxonomy" id="2934178"/>
    <lineage>
        <taxon>Eukaryota</taxon>
        <taxon>Sar</taxon>
        <taxon>Stramenopiles</taxon>
        <taxon>Ochrophyta</taxon>
        <taxon>Bacillariophyta</taxon>
        <taxon>Coscinodiscophyceae</taxon>
        <taxon>Thalassiosirophycidae</taxon>
        <taxon>Stephanodiscales</taxon>
        <taxon>Stephanodiscaceae</taxon>
        <taxon>Stephanodiscus</taxon>
    </lineage>
</organism>
<feature type="compositionally biased region" description="Low complexity" evidence="1">
    <location>
        <begin position="316"/>
        <end position="402"/>
    </location>
</feature>
<gene>
    <name evidence="4" type="ORF">ACHAW5_000002</name>
</gene>
<keyword evidence="5" id="KW-1185">Reference proteome</keyword>
<proteinExistence type="predicted"/>
<dbReference type="EMBL" id="JALLAZ020000173">
    <property type="protein sequence ID" value="KAL3801849.1"/>
    <property type="molecule type" value="Genomic_DNA"/>
</dbReference>
<evidence type="ECO:0000256" key="2">
    <source>
        <dbReference type="SAM" id="SignalP"/>
    </source>
</evidence>
<evidence type="ECO:0000259" key="3">
    <source>
        <dbReference type="Pfam" id="PF03067"/>
    </source>
</evidence>
<evidence type="ECO:0000256" key="1">
    <source>
        <dbReference type="SAM" id="MobiDB-lite"/>
    </source>
</evidence>
<dbReference type="AlphaFoldDB" id="A0ABD3QN61"/>
<name>A0ABD3QN61_9STRA</name>
<dbReference type="Proteomes" id="UP001530315">
    <property type="component" value="Unassembled WGS sequence"/>
</dbReference>
<feature type="chain" id="PRO_5044835753" description="Chitin-binding type-4 domain-containing protein" evidence="2">
    <location>
        <begin position="45"/>
        <end position="513"/>
    </location>
</feature>